<dbReference type="Proteomes" id="UP000507245">
    <property type="component" value="Unassembled WGS sequence"/>
</dbReference>
<dbReference type="Proteomes" id="UP000507222">
    <property type="component" value="Unassembled WGS sequence"/>
</dbReference>
<organism evidence="5 7">
    <name type="scientific">Prunus armeniaca</name>
    <name type="common">Apricot</name>
    <name type="synonym">Armeniaca vulgaris</name>
    <dbReference type="NCBI Taxonomy" id="36596"/>
    <lineage>
        <taxon>Eukaryota</taxon>
        <taxon>Viridiplantae</taxon>
        <taxon>Streptophyta</taxon>
        <taxon>Embryophyta</taxon>
        <taxon>Tracheophyta</taxon>
        <taxon>Spermatophyta</taxon>
        <taxon>Magnoliopsida</taxon>
        <taxon>eudicotyledons</taxon>
        <taxon>Gunneridae</taxon>
        <taxon>Pentapetalae</taxon>
        <taxon>rosids</taxon>
        <taxon>fabids</taxon>
        <taxon>Rosales</taxon>
        <taxon>Rosaceae</taxon>
        <taxon>Amygdaloideae</taxon>
        <taxon>Amygdaleae</taxon>
        <taxon>Prunus</taxon>
    </lineage>
</organism>
<keyword evidence="3" id="KW-0325">Glycoprotein</keyword>
<dbReference type="InterPro" id="IPR051343">
    <property type="entry name" value="G-type_lectin_kinases/EP1-like"/>
</dbReference>
<keyword evidence="2" id="KW-1015">Disulfide bond</keyword>
<dbReference type="Pfam" id="PF01453">
    <property type="entry name" value="B_lectin"/>
    <property type="match status" value="1"/>
</dbReference>
<keyword evidence="1" id="KW-0732">Signal</keyword>
<keyword evidence="8" id="KW-1185">Reference proteome</keyword>
<dbReference type="EMBL" id="CAEKKB010000006">
    <property type="protein sequence ID" value="CAB4312214.1"/>
    <property type="molecule type" value="Genomic_DNA"/>
</dbReference>
<dbReference type="AlphaFoldDB" id="A0A6J5UZ05"/>
<evidence type="ECO:0000259" key="4">
    <source>
        <dbReference type="Pfam" id="PF01453"/>
    </source>
</evidence>
<evidence type="ECO:0000313" key="8">
    <source>
        <dbReference type="Proteomes" id="UP000507245"/>
    </source>
</evidence>
<dbReference type="Gene3D" id="2.90.10.10">
    <property type="entry name" value="Bulb-type lectin domain"/>
    <property type="match status" value="2"/>
</dbReference>
<dbReference type="EMBL" id="CAEKDK010000006">
    <property type="protein sequence ID" value="CAB4281906.1"/>
    <property type="molecule type" value="Genomic_DNA"/>
</dbReference>
<protein>
    <recommendedName>
        <fullName evidence="4">Bulb-type lectin domain-containing protein</fullName>
    </recommendedName>
</protein>
<proteinExistence type="predicted"/>
<evidence type="ECO:0000313" key="6">
    <source>
        <dbReference type="EMBL" id="CAB4312214.1"/>
    </source>
</evidence>
<evidence type="ECO:0000256" key="3">
    <source>
        <dbReference type="ARBA" id="ARBA00023180"/>
    </source>
</evidence>
<dbReference type="InterPro" id="IPR001480">
    <property type="entry name" value="Bulb-type_lectin_dom"/>
</dbReference>
<reference evidence="5 7" key="2">
    <citation type="submission" date="2020-05" db="EMBL/GenBank/DDBJ databases">
        <authorList>
            <person name="Campoy J."/>
            <person name="Schneeberger K."/>
            <person name="Spophaly S."/>
        </authorList>
    </citation>
    <scope>NUCLEOTIDE SEQUENCE [LARGE SCALE GENOMIC DNA]</scope>
    <source>
        <strain evidence="5">PruArmRojPasFocal</strain>
    </source>
</reference>
<accession>A0A6J5UZ05</accession>
<dbReference type="SUPFAM" id="SSF51110">
    <property type="entry name" value="alpha-D-mannose-specific plant lectins"/>
    <property type="match status" value="1"/>
</dbReference>
<evidence type="ECO:0000256" key="2">
    <source>
        <dbReference type="ARBA" id="ARBA00023157"/>
    </source>
</evidence>
<sequence length="123" mass="13700">MAHFGHHNLGNLLLVSKKLVNMASYYPSDGLFRLNEAATGKRIWVADSSGTGVAHAAVLDTGNFVLANLESISLWESFDQPTDTIFPTESLNQETILFARYKETTHSRGRFQLTLQRDGNFVL</sequence>
<dbReference type="PANTHER" id="PTHR47976">
    <property type="entry name" value="G-TYPE LECTIN S-RECEPTOR-LIKE SERINE/THREONINE-PROTEIN KINASE SD2-5"/>
    <property type="match status" value="1"/>
</dbReference>
<name>A0A6J5UZ05_PRUAR</name>
<feature type="domain" description="Bulb-type lectin" evidence="4">
    <location>
        <begin position="38"/>
        <end position="94"/>
    </location>
</feature>
<evidence type="ECO:0000256" key="1">
    <source>
        <dbReference type="ARBA" id="ARBA00022729"/>
    </source>
</evidence>
<dbReference type="PANTHER" id="PTHR47976:SF108">
    <property type="entry name" value="G-TYPE LECTIN S-RECEPTOR-LIKE SERINE_THREONINE-PROTEIN KINASE LECRK1"/>
    <property type="match status" value="1"/>
</dbReference>
<dbReference type="InterPro" id="IPR036426">
    <property type="entry name" value="Bulb-type_lectin_dom_sf"/>
</dbReference>
<dbReference type="OrthoDB" id="1930390at2759"/>
<evidence type="ECO:0000313" key="7">
    <source>
        <dbReference type="Proteomes" id="UP000507222"/>
    </source>
</evidence>
<reference evidence="8" key="1">
    <citation type="journal article" date="2020" name="Genome Biol.">
        <title>Gamete binning: chromosome-level and haplotype-resolved genome assembly enabled by high-throughput single-cell sequencing of gamete genomes.</title>
        <authorList>
            <person name="Campoy J.A."/>
            <person name="Sun H."/>
            <person name="Goel M."/>
            <person name="Jiao W.-B."/>
            <person name="Folz-Donahue K."/>
            <person name="Wang N."/>
            <person name="Rubio M."/>
            <person name="Liu C."/>
            <person name="Kukat C."/>
            <person name="Ruiz D."/>
            <person name="Huettel B."/>
            <person name="Schneeberger K."/>
        </authorList>
    </citation>
    <scope>NUCLEOTIDE SEQUENCE [LARGE SCALE GENOMIC DNA]</scope>
    <source>
        <strain evidence="8">cv. Rojo Pasion</strain>
    </source>
</reference>
<evidence type="ECO:0000313" key="5">
    <source>
        <dbReference type="EMBL" id="CAB4281906.1"/>
    </source>
</evidence>
<gene>
    <name evidence="5" type="ORF">CURHAP_LOCUS35128</name>
    <name evidence="6" type="ORF">ORAREDHAP_LOCUS34569</name>
</gene>